<dbReference type="Gene3D" id="3.40.640.10">
    <property type="entry name" value="Type I PLP-dependent aspartate aminotransferase-like (Major domain)"/>
    <property type="match status" value="1"/>
</dbReference>
<gene>
    <name evidence="7" type="ORF">OHB29_35715</name>
</gene>
<dbReference type="Pfam" id="PF00202">
    <property type="entry name" value="Aminotran_3"/>
    <property type="match status" value="1"/>
</dbReference>
<dbReference type="Proteomes" id="UP001341259">
    <property type="component" value="Chromosome"/>
</dbReference>
<keyword evidence="8" id="KW-1185">Reference proteome</keyword>
<evidence type="ECO:0000256" key="6">
    <source>
        <dbReference type="SAM" id="MobiDB-lite"/>
    </source>
</evidence>
<dbReference type="InterPro" id="IPR015422">
    <property type="entry name" value="PyrdxlP-dep_Trfase_small"/>
</dbReference>
<feature type="compositionally biased region" description="Low complexity" evidence="6">
    <location>
        <begin position="7"/>
        <end position="21"/>
    </location>
</feature>
<evidence type="ECO:0000313" key="7">
    <source>
        <dbReference type="EMBL" id="WUG97913.1"/>
    </source>
</evidence>
<sequence>MAVTAKPGTAPAPDAETAPATGTVLETVARRESPSMAHTITSDIGIALTRGRGCRVWDEEGREYLDLTAGSGVLALGHGHPRVTSAMREQLDTFVHGGWQYGCPARAELAERLAAALPWDDPVLLWCTTGSEAVEAALKVARAATGRRQVVGFLGGYHGKTAGALTVTGNAGFRAGVTEIPVAGLSLPYPTAQGHLPPGASLESGHDFGRGILEHPDFGAADVAGLIVETVQGAGGMQAAAPGLLRELRDFTSRNGMLLIVDEIFTGFGRTGAMFGFEHENVVPDLVVLGKALGGGLPLSLVAGPRELLQAVPPLRQTSTFSANPVACAAGNVVLDVLRDERLPQRTAVLGDLLVREVDRLDIGAVRLATIGRGLMTGVRVEQAPTADRGAFTRSVIRRMRGLGVLALRGGADGAVVKWTPPLTISEEELLRSVAVLGEALAAEAAAVRSGT</sequence>
<keyword evidence="4 5" id="KW-0663">Pyridoxal phosphate</keyword>
<comment type="cofactor">
    <cofactor evidence="1">
        <name>pyridoxal 5'-phosphate</name>
        <dbReference type="ChEBI" id="CHEBI:597326"/>
    </cofactor>
</comment>
<dbReference type="InterPro" id="IPR050103">
    <property type="entry name" value="Class-III_PLP-dep_AT"/>
</dbReference>
<accession>A0ABZ1P1L5</accession>
<evidence type="ECO:0000256" key="4">
    <source>
        <dbReference type="ARBA" id="ARBA00022898"/>
    </source>
</evidence>
<dbReference type="Gene3D" id="3.90.1150.10">
    <property type="entry name" value="Aspartate Aminotransferase, domain 1"/>
    <property type="match status" value="1"/>
</dbReference>
<dbReference type="PANTHER" id="PTHR11986">
    <property type="entry name" value="AMINOTRANSFERASE CLASS III"/>
    <property type="match status" value="1"/>
</dbReference>
<dbReference type="GO" id="GO:0008483">
    <property type="term" value="F:transaminase activity"/>
    <property type="evidence" value="ECO:0007669"/>
    <property type="project" value="UniProtKB-KW"/>
</dbReference>
<keyword evidence="2 7" id="KW-0032">Aminotransferase</keyword>
<organism evidence="7 8">
    <name type="scientific">Streptomyces violaceus</name>
    <name type="common">Streptomyces venezuelae</name>
    <dbReference type="NCBI Taxonomy" id="1936"/>
    <lineage>
        <taxon>Bacteria</taxon>
        <taxon>Bacillati</taxon>
        <taxon>Actinomycetota</taxon>
        <taxon>Actinomycetes</taxon>
        <taxon>Kitasatosporales</taxon>
        <taxon>Streptomycetaceae</taxon>
        <taxon>Streptomyces</taxon>
    </lineage>
</organism>
<dbReference type="PANTHER" id="PTHR11986:SF79">
    <property type="entry name" value="ACETYLORNITHINE AMINOTRANSFERASE, MITOCHONDRIAL"/>
    <property type="match status" value="1"/>
</dbReference>
<comment type="similarity">
    <text evidence="5">Belongs to the class-III pyridoxal-phosphate-dependent aminotransferase family.</text>
</comment>
<dbReference type="InterPro" id="IPR015424">
    <property type="entry name" value="PyrdxlP-dep_Trfase"/>
</dbReference>
<dbReference type="InterPro" id="IPR049704">
    <property type="entry name" value="Aminotrans_3_PPA_site"/>
</dbReference>
<dbReference type="InterPro" id="IPR005814">
    <property type="entry name" value="Aminotrans_3"/>
</dbReference>
<dbReference type="RefSeq" id="WP_328345232.1">
    <property type="nucleotide sequence ID" value="NZ_CP107906.1"/>
</dbReference>
<keyword evidence="3" id="KW-0808">Transferase</keyword>
<name>A0ABZ1P1L5_STRVL</name>
<evidence type="ECO:0000256" key="3">
    <source>
        <dbReference type="ARBA" id="ARBA00022679"/>
    </source>
</evidence>
<evidence type="ECO:0000256" key="1">
    <source>
        <dbReference type="ARBA" id="ARBA00001933"/>
    </source>
</evidence>
<dbReference type="PROSITE" id="PS00600">
    <property type="entry name" value="AA_TRANSFER_CLASS_3"/>
    <property type="match status" value="1"/>
</dbReference>
<evidence type="ECO:0000313" key="8">
    <source>
        <dbReference type="Proteomes" id="UP001341259"/>
    </source>
</evidence>
<dbReference type="InterPro" id="IPR015421">
    <property type="entry name" value="PyrdxlP-dep_Trfase_major"/>
</dbReference>
<evidence type="ECO:0000256" key="5">
    <source>
        <dbReference type="RuleBase" id="RU003560"/>
    </source>
</evidence>
<dbReference type="SUPFAM" id="SSF53383">
    <property type="entry name" value="PLP-dependent transferases"/>
    <property type="match status" value="1"/>
</dbReference>
<dbReference type="PIRSF" id="PIRSF000521">
    <property type="entry name" value="Transaminase_4ab_Lys_Orn"/>
    <property type="match status" value="1"/>
</dbReference>
<proteinExistence type="inferred from homology"/>
<protein>
    <submittedName>
        <fullName evidence="7">Aspartate aminotransferase family protein</fullName>
    </submittedName>
</protein>
<reference evidence="7 8" key="1">
    <citation type="submission" date="2022-10" db="EMBL/GenBank/DDBJ databases">
        <title>The complete genomes of actinobacterial strains from the NBC collection.</title>
        <authorList>
            <person name="Joergensen T.S."/>
            <person name="Alvarez Arevalo M."/>
            <person name="Sterndorff E.B."/>
            <person name="Faurdal D."/>
            <person name="Vuksanovic O."/>
            <person name="Mourched A.-S."/>
            <person name="Charusanti P."/>
            <person name="Shaw S."/>
            <person name="Blin K."/>
            <person name="Weber T."/>
        </authorList>
    </citation>
    <scope>NUCLEOTIDE SEQUENCE [LARGE SCALE GENOMIC DNA]</scope>
    <source>
        <strain evidence="7 8">NBC_00456</strain>
    </source>
</reference>
<dbReference type="EMBL" id="CP107906">
    <property type="protein sequence ID" value="WUG97913.1"/>
    <property type="molecule type" value="Genomic_DNA"/>
</dbReference>
<evidence type="ECO:0000256" key="2">
    <source>
        <dbReference type="ARBA" id="ARBA00022576"/>
    </source>
</evidence>
<feature type="region of interest" description="Disordered" evidence="6">
    <location>
        <begin position="1"/>
        <end position="21"/>
    </location>
</feature>
<dbReference type="CDD" id="cd00610">
    <property type="entry name" value="OAT_like"/>
    <property type="match status" value="1"/>
</dbReference>